<keyword evidence="2" id="KW-1185">Reference proteome</keyword>
<reference evidence="1 2" key="1">
    <citation type="submission" date="2020-06" db="EMBL/GenBank/DDBJ databases">
        <title>Pseudomonas eucalypticola sp. nov., an endophyte of Eucalyptus dunnii leaves with biocontrol ability of eucalyptus leaf blight.</title>
        <authorList>
            <person name="Liu Y."/>
            <person name="Song Z."/>
            <person name="Zeng H."/>
            <person name="Lu M."/>
            <person name="Wang X."/>
            <person name="Lian X."/>
            <person name="Zhang Q."/>
        </authorList>
    </citation>
    <scope>NUCLEOTIDE SEQUENCE [LARGE SCALE GENOMIC DNA]</scope>
    <source>
        <strain evidence="1 2">NP-1</strain>
    </source>
</reference>
<name>A0A7D5D6C8_9PSED</name>
<dbReference type="KEGG" id="pez:HWQ56_09220"/>
<organism evidence="1 2">
    <name type="scientific">Pseudomonas eucalypticola</name>
    <dbReference type="NCBI Taxonomy" id="2599595"/>
    <lineage>
        <taxon>Bacteria</taxon>
        <taxon>Pseudomonadati</taxon>
        <taxon>Pseudomonadota</taxon>
        <taxon>Gammaproteobacteria</taxon>
        <taxon>Pseudomonadales</taxon>
        <taxon>Pseudomonadaceae</taxon>
        <taxon>Pseudomonas</taxon>
    </lineage>
</organism>
<sequence>MNALIGKSFDTQVFIFTPGHYGFIGVTDDAPFDNGWLIRTGTSRGSVSLRFNYRAHTEDRILFDIEGGQAAGEYTGAKLGLSSNGYLGFYRKAAVTEPWKMEVLSYSPKTGQLFFQWRDSDGYRVSLRQPFTTPASILTGQNTHRLHLVAGPGDGEVVQFCATVKDFL</sequence>
<evidence type="ECO:0000313" key="1">
    <source>
        <dbReference type="EMBL" id="QKZ03953.1"/>
    </source>
</evidence>
<dbReference type="Proteomes" id="UP000509568">
    <property type="component" value="Chromosome"/>
</dbReference>
<dbReference type="RefSeq" id="WP_158155461.1">
    <property type="nucleotide sequence ID" value="NZ_CP056030.1"/>
</dbReference>
<dbReference type="EMBL" id="CP056030">
    <property type="protein sequence ID" value="QKZ03953.1"/>
    <property type="molecule type" value="Genomic_DNA"/>
</dbReference>
<gene>
    <name evidence="1" type="ORF">HWQ56_09220</name>
</gene>
<accession>A0A7D5D6C8</accession>
<dbReference type="AlphaFoldDB" id="A0A7D5D6C8"/>
<protein>
    <submittedName>
        <fullName evidence="1">Uncharacterized protein</fullName>
    </submittedName>
</protein>
<proteinExistence type="predicted"/>
<evidence type="ECO:0000313" key="2">
    <source>
        <dbReference type="Proteomes" id="UP000509568"/>
    </source>
</evidence>